<name>A0A7Y6NM17_9BURK</name>
<gene>
    <name evidence="9" type="ORF">HQN59_07420</name>
</gene>
<evidence type="ECO:0000313" key="10">
    <source>
        <dbReference type="Proteomes" id="UP000529637"/>
    </source>
</evidence>
<dbReference type="InterPro" id="IPR050570">
    <property type="entry name" value="Cell_wall_metabolism_enzyme"/>
</dbReference>
<keyword evidence="5" id="KW-0862">Zinc</keyword>
<dbReference type="PANTHER" id="PTHR21666">
    <property type="entry name" value="PEPTIDASE-RELATED"/>
    <property type="match status" value="1"/>
</dbReference>
<keyword evidence="4" id="KW-0378">Hydrolase</keyword>
<organism evidence="9 10">
    <name type="scientific">Piscinibacter koreensis</name>
    <dbReference type="NCBI Taxonomy" id="2742824"/>
    <lineage>
        <taxon>Bacteria</taxon>
        <taxon>Pseudomonadati</taxon>
        <taxon>Pseudomonadota</taxon>
        <taxon>Betaproteobacteria</taxon>
        <taxon>Burkholderiales</taxon>
        <taxon>Sphaerotilaceae</taxon>
        <taxon>Piscinibacter</taxon>
    </lineage>
</organism>
<dbReference type="Proteomes" id="UP000529637">
    <property type="component" value="Unassembled WGS sequence"/>
</dbReference>
<proteinExistence type="predicted"/>
<keyword evidence="6" id="KW-0482">Metalloprotease</keyword>
<dbReference type="Pfam" id="PF01551">
    <property type="entry name" value="Peptidase_M23"/>
    <property type="match status" value="1"/>
</dbReference>
<dbReference type="Gene3D" id="3.10.450.350">
    <property type="match status" value="2"/>
</dbReference>
<dbReference type="GO" id="GO:0004222">
    <property type="term" value="F:metalloendopeptidase activity"/>
    <property type="evidence" value="ECO:0007669"/>
    <property type="project" value="TreeGrafter"/>
</dbReference>
<dbReference type="GO" id="GO:0046872">
    <property type="term" value="F:metal ion binding"/>
    <property type="evidence" value="ECO:0007669"/>
    <property type="project" value="UniProtKB-KW"/>
</dbReference>
<evidence type="ECO:0000256" key="6">
    <source>
        <dbReference type="ARBA" id="ARBA00023049"/>
    </source>
</evidence>
<keyword evidence="3" id="KW-0479">Metal-binding</keyword>
<evidence type="ECO:0000256" key="2">
    <source>
        <dbReference type="ARBA" id="ARBA00022670"/>
    </source>
</evidence>
<reference evidence="9 10" key="1">
    <citation type="submission" date="2020-06" db="EMBL/GenBank/DDBJ databases">
        <title>Schlegella sp. ID0723 isolated from air conditioner.</title>
        <authorList>
            <person name="Kim D.Y."/>
            <person name="Kim D.-U."/>
        </authorList>
    </citation>
    <scope>NUCLEOTIDE SEQUENCE [LARGE SCALE GENOMIC DNA]</scope>
    <source>
        <strain evidence="9 10">ID0723</strain>
    </source>
</reference>
<keyword evidence="2" id="KW-0645">Protease</keyword>
<dbReference type="InterPro" id="IPR011055">
    <property type="entry name" value="Dup_hybrid_motif"/>
</dbReference>
<keyword evidence="7" id="KW-1133">Transmembrane helix</keyword>
<dbReference type="SUPFAM" id="SSF51261">
    <property type="entry name" value="Duplicated hybrid motif"/>
    <property type="match status" value="1"/>
</dbReference>
<dbReference type="CDD" id="cd12797">
    <property type="entry name" value="M23_peptidase"/>
    <property type="match status" value="1"/>
</dbReference>
<keyword evidence="10" id="KW-1185">Reference proteome</keyword>
<accession>A0A7Y6NM17</accession>
<evidence type="ECO:0000256" key="4">
    <source>
        <dbReference type="ARBA" id="ARBA00022801"/>
    </source>
</evidence>
<dbReference type="AlphaFoldDB" id="A0A7Y6NM17"/>
<evidence type="ECO:0000256" key="3">
    <source>
        <dbReference type="ARBA" id="ARBA00022723"/>
    </source>
</evidence>
<evidence type="ECO:0000256" key="7">
    <source>
        <dbReference type="SAM" id="Phobius"/>
    </source>
</evidence>
<evidence type="ECO:0000259" key="8">
    <source>
        <dbReference type="Pfam" id="PF01551"/>
    </source>
</evidence>
<keyword evidence="7" id="KW-0472">Membrane</keyword>
<dbReference type="PANTHER" id="PTHR21666:SF288">
    <property type="entry name" value="CELL DIVISION PROTEIN YTFB"/>
    <property type="match status" value="1"/>
</dbReference>
<dbReference type="Gene3D" id="2.70.70.10">
    <property type="entry name" value="Glucose Permease (Domain IIA)"/>
    <property type="match status" value="1"/>
</dbReference>
<sequence>MLDGAVASASQRTGRFVSRHPRSLTAAVVIALGGFGATAFGLAPLEADDAPIAQRVVTEIVAPAGLQAQVEALAEQELELYRTDLTRPSDTAESLLRRLNVNDPGAAAFLRSDAVARQLLDGRGGKMVQVRTNASGELDELVARFAAPMPELVSTRFTRLKVTRFGGGFKATRELAPLSAEVRMGSGVVRTTLFAATDAADIPDAVATQLAEAFATDVDMHRELRKGATFSVVYEALTADGEPITWNAGVGRLLAAEFVNDGQTHSAVWFKEGDSKGGYYDLNGQSKLRTFLSSPLEFSRVTSGFSMRMHPVLNTWRAHKGVDYAAPTGTPVRAMGNGVVEFAGWQNGYGNVVHIRHANDRETVYAHLSQIAVAPGQRIEQGALIGAVGATGWATGPHLHFEVKIGGVQQDPLAVAQGSQAVAVSPAARARFAQLAQAVRTQLQVAQSLSSTTYGE</sequence>
<feature type="transmembrane region" description="Helical" evidence="7">
    <location>
        <begin position="24"/>
        <end position="45"/>
    </location>
</feature>
<comment type="cofactor">
    <cofactor evidence="1">
        <name>Zn(2+)</name>
        <dbReference type="ChEBI" id="CHEBI:29105"/>
    </cofactor>
</comment>
<evidence type="ECO:0000313" key="9">
    <source>
        <dbReference type="EMBL" id="NUZ05591.1"/>
    </source>
</evidence>
<protein>
    <submittedName>
        <fullName evidence="9">M23 family metallopeptidase</fullName>
    </submittedName>
</protein>
<dbReference type="InterPro" id="IPR016047">
    <property type="entry name" value="M23ase_b-sheet_dom"/>
</dbReference>
<evidence type="ECO:0000256" key="1">
    <source>
        <dbReference type="ARBA" id="ARBA00001947"/>
    </source>
</evidence>
<comment type="caution">
    <text evidence="9">The sequence shown here is derived from an EMBL/GenBank/DDBJ whole genome shotgun (WGS) entry which is preliminary data.</text>
</comment>
<dbReference type="EMBL" id="JABWMJ010000003">
    <property type="protein sequence ID" value="NUZ05591.1"/>
    <property type="molecule type" value="Genomic_DNA"/>
</dbReference>
<keyword evidence="7" id="KW-0812">Transmembrane</keyword>
<feature type="domain" description="M23ase beta-sheet core" evidence="8">
    <location>
        <begin position="318"/>
        <end position="412"/>
    </location>
</feature>
<evidence type="ECO:0000256" key="5">
    <source>
        <dbReference type="ARBA" id="ARBA00022833"/>
    </source>
</evidence>
<dbReference type="GO" id="GO:0006508">
    <property type="term" value="P:proteolysis"/>
    <property type="evidence" value="ECO:0007669"/>
    <property type="project" value="UniProtKB-KW"/>
</dbReference>